<dbReference type="Proteomes" id="UP001165080">
    <property type="component" value="Unassembled WGS sequence"/>
</dbReference>
<feature type="compositionally biased region" description="Low complexity" evidence="1">
    <location>
        <begin position="1"/>
        <end position="22"/>
    </location>
</feature>
<protein>
    <submittedName>
        <fullName evidence="2">Uncharacterized protein</fullName>
    </submittedName>
</protein>
<gene>
    <name evidence="2" type="primary">PLESTMB000259</name>
    <name evidence="2" type="ORF">PLESTB_000497400</name>
</gene>
<dbReference type="PROSITE" id="PS50096">
    <property type="entry name" value="IQ"/>
    <property type="match status" value="1"/>
</dbReference>
<accession>A0A9W6BG40</accession>
<keyword evidence="3" id="KW-1185">Reference proteome</keyword>
<dbReference type="EMBL" id="BRXU01000004">
    <property type="protein sequence ID" value="GLC51393.1"/>
    <property type="molecule type" value="Genomic_DNA"/>
</dbReference>
<feature type="compositionally biased region" description="Basic and acidic residues" evidence="1">
    <location>
        <begin position="234"/>
        <end position="351"/>
    </location>
</feature>
<reference evidence="2 3" key="1">
    <citation type="journal article" date="2023" name="Commun. Biol.">
        <title>Reorganization of the ancestral sex-determining regions during the evolution of trioecy in Pleodorina starrii.</title>
        <authorList>
            <person name="Takahashi K."/>
            <person name="Suzuki S."/>
            <person name="Kawai-Toyooka H."/>
            <person name="Yamamoto K."/>
            <person name="Hamaji T."/>
            <person name="Ootsuki R."/>
            <person name="Yamaguchi H."/>
            <person name="Kawachi M."/>
            <person name="Higashiyama T."/>
            <person name="Nozaki H."/>
        </authorList>
    </citation>
    <scope>NUCLEOTIDE SEQUENCE [LARGE SCALE GENOMIC DNA]</scope>
    <source>
        <strain evidence="2 3">NIES-4479</strain>
    </source>
</reference>
<organism evidence="2 3">
    <name type="scientific">Pleodorina starrii</name>
    <dbReference type="NCBI Taxonomy" id="330485"/>
    <lineage>
        <taxon>Eukaryota</taxon>
        <taxon>Viridiplantae</taxon>
        <taxon>Chlorophyta</taxon>
        <taxon>core chlorophytes</taxon>
        <taxon>Chlorophyceae</taxon>
        <taxon>CS clade</taxon>
        <taxon>Chlamydomonadales</taxon>
        <taxon>Volvocaceae</taxon>
        <taxon>Pleodorina</taxon>
    </lineage>
</organism>
<evidence type="ECO:0000256" key="1">
    <source>
        <dbReference type="SAM" id="MobiDB-lite"/>
    </source>
</evidence>
<feature type="region of interest" description="Disordered" evidence="1">
    <location>
        <begin position="104"/>
        <end position="140"/>
    </location>
</feature>
<evidence type="ECO:0000313" key="2">
    <source>
        <dbReference type="EMBL" id="GLC51393.1"/>
    </source>
</evidence>
<feature type="compositionally biased region" description="Low complexity" evidence="1">
    <location>
        <begin position="614"/>
        <end position="626"/>
    </location>
</feature>
<feature type="region of interest" description="Disordered" evidence="1">
    <location>
        <begin position="580"/>
        <end position="628"/>
    </location>
</feature>
<feature type="compositionally biased region" description="Basic and acidic residues" evidence="1">
    <location>
        <begin position="195"/>
        <end position="215"/>
    </location>
</feature>
<feature type="region of interest" description="Disordered" evidence="1">
    <location>
        <begin position="639"/>
        <end position="658"/>
    </location>
</feature>
<dbReference type="AlphaFoldDB" id="A0A9W6BG40"/>
<dbReference type="InterPro" id="IPR000048">
    <property type="entry name" value="IQ_motif_EF-hand-BS"/>
</dbReference>
<comment type="caution">
    <text evidence="2">The sequence shown here is derived from an EMBL/GenBank/DDBJ whole genome shotgun (WGS) entry which is preliminary data.</text>
</comment>
<sequence>MSTSRKSSGSSNNSGARASRPSGDAAKKWVAEETRAEAKELFAQHNRETSGLDVLSRCKKLNELLSSDVLSGKGDAKAQLKEILGILHAGPKRPAFLDKPPVTAIAGKRSTPSNGAPEGPLTPAPMSTAAGDYDGANSAAEGSRVFPLSATSTLQRPSEEVEDIITLLNGASPRYSAPIISTHRLTRSASGSGEQTREEEAEQRREADGEAKAAEAARFGRAKEAAEQQCRAVEAAERERKAKEAAEAAERERRAKEAAEAAERERRAKEAAEAAEQERRAKEAAEAAERERRAKEAAEAAERERRAKEAAEAAERERRAKEAAEAAEQKRRAKEAAEAAERERKAKEAAEAAERERAAAVEALRLQRVQCGAALCIQSHWRGHCGRRQAAQRRLELAEQHAAASILQAAWRARQVVLEHRKRLVAAGTLQCAVRAWRARRHLHQLRVEAFTRRHAARIILRAFIACRARGYTLGPLRLPPGARPIGALGVDGAALLSKRLRLRSAMDTRLAPECVSISGGGSEDDSARQHRTVVTHMERVRQVSANERNRRCDVSERAIMVASEHRDTAEALAIARQGFGTSTSTSTPRAPSPSTAWPPPQDGSGIQPDGRRSSSSRPGSEAGGPLLVGSFSADVGVFIPGLRPPTGLKRTQGSIGA</sequence>
<feature type="compositionally biased region" description="Low complexity" evidence="1">
    <location>
        <begin position="582"/>
        <end position="596"/>
    </location>
</feature>
<evidence type="ECO:0000313" key="3">
    <source>
        <dbReference type="Proteomes" id="UP001165080"/>
    </source>
</evidence>
<feature type="region of interest" description="Disordered" evidence="1">
    <location>
        <begin position="179"/>
        <end position="351"/>
    </location>
</feature>
<feature type="region of interest" description="Disordered" evidence="1">
    <location>
        <begin position="1"/>
        <end position="31"/>
    </location>
</feature>
<dbReference type="SMART" id="SM00015">
    <property type="entry name" value="IQ"/>
    <property type="match status" value="3"/>
</dbReference>
<name>A0A9W6BG40_9CHLO</name>
<proteinExistence type="predicted"/>
<dbReference type="Gene3D" id="1.20.5.190">
    <property type="match status" value="1"/>
</dbReference>
<dbReference type="Pfam" id="PF00612">
    <property type="entry name" value="IQ"/>
    <property type="match status" value="2"/>
</dbReference>